<evidence type="ECO:0000256" key="2">
    <source>
        <dbReference type="ARBA" id="ARBA00022729"/>
    </source>
</evidence>
<evidence type="ECO:0000259" key="4">
    <source>
        <dbReference type="Pfam" id="PF13458"/>
    </source>
</evidence>
<sequence length="388" mass="38360">MRGVRRGAGWAALTVSATLLASCGMVSALGDDDAGEQSATVAVLVPASGWQEADGAGVLAAVEAAIGATADDIGGWTVEVAAVDENGAELGDEVGELVDGDLIAVIGGLSTEAVRAVQPVLDDESVLFVSPADVDPVHTRGANPSAPLRPYRSYFRTAVGDESPAAALGRYAVTGLAASAVAVVDGGDAREAAAFADAVGAAGGEVVARGTVADVAAVVTAAEEDGARAVFVSGTSNAATETAEEVRRTGLDATLLGAAAFEADDSDSGDDGVPEGVRDGAVTATTAELDPTRGASLPSNADTGTDAGAYGAAAYDAATAVGTVLDRCLPPASSASAARRGCVGEMVQLDFAGVTGEVAFDAFGDRDGGTVAFSVLRDGRWRPVADQE</sequence>
<dbReference type="PANTHER" id="PTHR47151">
    <property type="entry name" value="LEU/ILE/VAL-BINDING ABC TRANSPORTER SUBUNIT"/>
    <property type="match status" value="1"/>
</dbReference>
<dbReference type="Proteomes" id="UP000294739">
    <property type="component" value="Unassembled WGS sequence"/>
</dbReference>
<evidence type="ECO:0000313" key="6">
    <source>
        <dbReference type="Proteomes" id="UP000294739"/>
    </source>
</evidence>
<feature type="chain" id="PRO_5038939777" evidence="3">
    <location>
        <begin position="22"/>
        <end position="388"/>
    </location>
</feature>
<organism evidence="5 6">
    <name type="scientific">Jiangella asiatica</name>
    <dbReference type="NCBI Taxonomy" id="2530372"/>
    <lineage>
        <taxon>Bacteria</taxon>
        <taxon>Bacillati</taxon>
        <taxon>Actinomycetota</taxon>
        <taxon>Actinomycetes</taxon>
        <taxon>Jiangellales</taxon>
        <taxon>Jiangellaceae</taxon>
        <taxon>Jiangella</taxon>
    </lineage>
</organism>
<dbReference type="PROSITE" id="PS51257">
    <property type="entry name" value="PROKAR_LIPOPROTEIN"/>
    <property type="match status" value="1"/>
</dbReference>
<dbReference type="SUPFAM" id="SSF53822">
    <property type="entry name" value="Periplasmic binding protein-like I"/>
    <property type="match status" value="1"/>
</dbReference>
<evidence type="ECO:0000256" key="3">
    <source>
        <dbReference type="SAM" id="SignalP"/>
    </source>
</evidence>
<gene>
    <name evidence="5" type="ORF">E1269_26135</name>
</gene>
<comment type="similarity">
    <text evidence="1">Belongs to the leucine-binding protein family.</text>
</comment>
<dbReference type="RefSeq" id="WP_131900126.1">
    <property type="nucleotide sequence ID" value="NZ_SMKZ01000053.1"/>
</dbReference>
<keyword evidence="6" id="KW-1185">Reference proteome</keyword>
<dbReference type="OrthoDB" id="9772589at2"/>
<evidence type="ECO:0000313" key="5">
    <source>
        <dbReference type="EMBL" id="TDE00197.1"/>
    </source>
</evidence>
<feature type="signal peptide" evidence="3">
    <location>
        <begin position="1"/>
        <end position="21"/>
    </location>
</feature>
<evidence type="ECO:0000256" key="1">
    <source>
        <dbReference type="ARBA" id="ARBA00010062"/>
    </source>
</evidence>
<reference evidence="5 6" key="1">
    <citation type="submission" date="2019-03" db="EMBL/GenBank/DDBJ databases">
        <title>Draft genome sequences of novel Actinobacteria.</title>
        <authorList>
            <person name="Sahin N."/>
            <person name="Ay H."/>
            <person name="Saygin H."/>
        </authorList>
    </citation>
    <scope>NUCLEOTIDE SEQUENCE [LARGE SCALE GENOMIC DNA]</scope>
    <source>
        <strain evidence="5 6">5K138</strain>
    </source>
</reference>
<dbReference type="InParanoid" id="A0A4R5CLQ2"/>
<protein>
    <submittedName>
        <fullName evidence="5">Amino acid ABC transporter substrate-binding protein</fullName>
    </submittedName>
</protein>
<name>A0A4R5CLQ2_9ACTN</name>
<keyword evidence="2 3" id="KW-0732">Signal</keyword>
<proteinExistence type="inferred from homology"/>
<dbReference type="Gene3D" id="3.40.50.2300">
    <property type="match status" value="2"/>
</dbReference>
<feature type="domain" description="Leucine-binding protein" evidence="4">
    <location>
        <begin position="40"/>
        <end position="361"/>
    </location>
</feature>
<dbReference type="PANTHER" id="PTHR47151:SF2">
    <property type="entry name" value="AMINO ACID BINDING PROTEIN"/>
    <property type="match status" value="1"/>
</dbReference>
<dbReference type="Pfam" id="PF13458">
    <property type="entry name" value="Peripla_BP_6"/>
    <property type="match status" value="1"/>
</dbReference>
<dbReference type="InterPro" id="IPR028081">
    <property type="entry name" value="Leu-bd"/>
</dbReference>
<comment type="caution">
    <text evidence="5">The sequence shown here is derived from an EMBL/GenBank/DDBJ whole genome shotgun (WGS) entry which is preliminary data.</text>
</comment>
<dbReference type="AlphaFoldDB" id="A0A4R5CLQ2"/>
<dbReference type="EMBL" id="SMKZ01000053">
    <property type="protein sequence ID" value="TDE00197.1"/>
    <property type="molecule type" value="Genomic_DNA"/>
</dbReference>
<accession>A0A4R5CLQ2</accession>
<dbReference type="InterPro" id="IPR028082">
    <property type="entry name" value="Peripla_BP_I"/>
</dbReference>